<evidence type="ECO:0000313" key="2">
    <source>
        <dbReference type="Proteomes" id="UP001596171"/>
    </source>
</evidence>
<comment type="caution">
    <text evidence="1">The sequence shown here is derived from an EMBL/GenBank/DDBJ whole genome shotgun (WGS) entry which is preliminary data.</text>
</comment>
<reference evidence="2" key="1">
    <citation type="journal article" date="2019" name="Int. J. Syst. Evol. Microbiol.">
        <title>The Global Catalogue of Microorganisms (GCM) 10K type strain sequencing project: providing services to taxonomists for standard genome sequencing and annotation.</title>
        <authorList>
            <consortium name="The Broad Institute Genomics Platform"/>
            <consortium name="The Broad Institute Genome Sequencing Center for Infectious Disease"/>
            <person name="Wu L."/>
            <person name="Ma J."/>
        </authorList>
    </citation>
    <scope>NUCLEOTIDE SEQUENCE [LARGE SCALE GENOMIC DNA]</scope>
    <source>
        <strain evidence="2">CCM 8930</strain>
    </source>
</reference>
<gene>
    <name evidence="1" type="ORF">ACFP1L_12165</name>
</gene>
<sequence>MAAGMDVLSLMGGEDKLRDIDVNLTSIKDALPLKLGFYFPTENPDVGTMYYDLGYFAAGEPILKPTIDATLTKDSVKITGKGTSGNLVTNSVTTDTETVGRNGVYQFDLKKGELADYLAHNDRVTVTESNDTGDTGIAELKKLSIAAIEQDPTFDLEDSLKLGGSGDEPDLDQVTNFIVDQLKLRTGEATTAKFAIDYEVISQAELVKSIKAFNDNQLAEIKIPIYATEPGYMQSNTLNVKVTHDAQGLAFGQTMTTLDFGQHEVPMVSKTFYPIKSWSIIVHDHRKNKSAWNIKARLGSVTPKSAADSLAGYLWYQAPNQTDKIRLSDTDVQIFHQSADTKSADTVIPFKSESTGQTADSGLHQLFVQAGPTIAAGEKKTTINWTLENAP</sequence>
<dbReference type="RefSeq" id="WP_137616525.1">
    <property type="nucleotide sequence ID" value="NZ_BJDI01000009.1"/>
</dbReference>
<accession>A0ABW1SM50</accession>
<protein>
    <recommendedName>
        <fullName evidence="3">Cell surface protein</fullName>
    </recommendedName>
</protein>
<organism evidence="1 2">
    <name type="scientific">Lactiplantibacillus nangangensis</name>
    <dbReference type="NCBI Taxonomy" id="2559917"/>
    <lineage>
        <taxon>Bacteria</taxon>
        <taxon>Bacillati</taxon>
        <taxon>Bacillota</taxon>
        <taxon>Bacilli</taxon>
        <taxon>Lactobacillales</taxon>
        <taxon>Lactobacillaceae</taxon>
        <taxon>Lactiplantibacillus</taxon>
    </lineage>
</organism>
<dbReference type="Proteomes" id="UP001596171">
    <property type="component" value="Unassembled WGS sequence"/>
</dbReference>
<name>A0ABW1SM50_9LACO</name>
<keyword evidence="2" id="KW-1185">Reference proteome</keyword>
<evidence type="ECO:0000313" key="1">
    <source>
        <dbReference type="EMBL" id="MFC6202618.1"/>
    </source>
</evidence>
<evidence type="ECO:0008006" key="3">
    <source>
        <dbReference type="Google" id="ProtNLM"/>
    </source>
</evidence>
<proteinExistence type="predicted"/>
<dbReference type="EMBL" id="JBHSSE010000025">
    <property type="protein sequence ID" value="MFC6202618.1"/>
    <property type="molecule type" value="Genomic_DNA"/>
</dbReference>